<dbReference type="Gramene" id="CDP21139">
    <property type="protein sequence ID" value="CDP21139"/>
    <property type="gene ID" value="GSCOC_T00003287001"/>
</dbReference>
<evidence type="ECO:0000313" key="2">
    <source>
        <dbReference type="Proteomes" id="UP000295252"/>
    </source>
</evidence>
<accession>A0A068VKL3</accession>
<protein>
    <submittedName>
        <fullName evidence="1">DH200=94 genomic scaffold, scaffold_2596</fullName>
    </submittedName>
</protein>
<sequence>MNLTTTCVRLREISSCQNGEIAKIEEVLGEVIEICELGYGDTKIWTTTGEILSSYRGENLFGRDKG</sequence>
<keyword evidence="2" id="KW-1185">Reference proteome</keyword>
<proteinExistence type="predicted"/>
<dbReference type="Proteomes" id="UP000295252">
    <property type="component" value="Unassembled WGS sequence"/>
</dbReference>
<gene>
    <name evidence="1" type="ORF">GSCOC_T00003287001</name>
</gene>
<dbReference type="PhylomeDB" id="A0A068VKL3"/>
<evidence type="ECO:0000313" key="1">
    <source>
        <dbReference type="EMBL" id="CDP21139.1"/>
    </source>
</evidence>
<reference evidence="2" key="1">
    <citation type="journal article" date="2014" name="Science">
        <title>The coffee genome provides insight into the convergent evolution of caffeine biosynthesis.</title>
        <authorList>
            <person name="Denoeud F."/>
            <person name="Carretero-Paulet L."/>
            <person name="Dereeper A."/>
            <person name="Droc G."/>
            <person name="Guyot R."/>
            <person name="Pietrella M."/>
            <person name="Zheng C."/>
            <person name="Alberti A."/>
            <person name="Anthony F."/>
            <person name="Aprea G."/>
            <person name="Aury J.M."/>
            <person name="Bento P."/>
            <person name="Bernard M."/>
            <person name="Bocs S."/>
            <person name="Campa C."/>
            <person name="Cenci A."/>
            <person name="Combes M.C."/>
            <person name="Crouzillat D."/>
            <person name="Da Silva C."/>
            <person name="Daddiego L."/>
            <person name="De Bellis F."/>
            <person name="Dussert S."/>
            <person name="Garsmeur O."/>
            <person name="Gayraud T."/>
            <person name="Guignon V."/>
            <person name="Jahn K."/>
            <person name="Jamilloux V."/>
            <person name="Joet T."/>
            <person name="Labadie K."/>
            <person name="Lan T."/>
            <person name="Leclercq J."/>
            <person name="Lepelley M."/>
            <person name="Leroy T."/>
            <person name="Li L.T."/>
            <person name="Librado P."/>
            <person name="Lopez L."/>
            <person name="Munoz A."/>
            <person name="Noel B."/>
            <person name="Pallavicini A."/>
            <person name="Perrotta G."/>
            <person name="Poncet V."/>
            <person name="Pot D."/>
            <person name="Priyono X."/>
            <person name="Rigoreau M."/>
            <person name="Rouard M."/>
            <person name="Rozas J."/>
            <person name="Tranchant-Dubreuil C."/>
            <person name="VanBuren R."/>
            <person name="Zhang Q."/>
            <person name="Andrade A.C."/>
            <person name="Argout X."/>
            <person name="Bertrand B."/>
            <person name="de Kochko A."/>
            <person name="Graziosi G."/>
            <person name="Henry R.J."/>
            <person name="Jayarama X."/>
            <person name="Ming R."/>
            <person name="Nagai C."/>
            <person name="Rounsley S."/>
            <person name="Sankoff D."/>
            <person name="Giuliano G."/>
            <person name="Albert V.A."/>
            <person name="Wincker P."/>
            <person name="Lashermes P."/>
        </authorList>
    </citation>
    <scope>NUCLEOTIDE SEQUENCE [LARGE SCALE GENOMIC DNA]</scope>
    <source>
        <strain evidence="2">cv. DH200-94</strain>
    </source>
</reference>
<dbReference type="AlphaFoldDB" id="A0A068VKL3"/>
<organism evidence="1 2">
    <name type="scientific">Coffea canephora</name>
    <name type="common">Robusta coffee</name>
    <dbReference type="NCBI Taxonomy" id="49390"/>
    <lineage>
        <taxon>Eukaryota</taxon>
        <taxon>Viridiplantae</taxon>
        <taxon>Streptophyta</taxon>
        <taxon>Embryophyta</taxon>
        <taxon>Tracheophyta</taxon>
        <taxon>Spermatophyta</taxon>
        <taxon>Magnoliopsida</taxon>
        <taxon>eudicotyledons</taxon>
        <taxon>Gunneridae</taxon>
        <taxon>Pentapetalae</taxon>
        <taxon>asterids</taxon>
        <taxon>lamiids</taxon>
        <taxon>Gentianales</taxon>
        <taxon>Rubiaceae</taxon>
        <taxon>Ixoroideae</taxon>
        <taxon>Gardenieae complex</taxon>
        <taxon>Bertiereae - Coffeeae clade</taxon>
        <taxon>Coffeeae</taxon>
        <taxon>Coffea</taxon>
    </lineage>
</organism>
<dbReference type="EMBL" id="HG741680">
    <property type="protein sequence ID" value="CDP21139.1"/>
    <property type="molecule type" value="Genomic_DNA"/>
</dbReference>
<dbReference type="InParanoid" id="A0A068VKL3"/>
<name>A0A068VKL3_COFCA</name>